<evidence type="ECO:0000313" key="2">
    <source>
        <dbReference type="EMBL" id="MPC90355.1"/>
    </source>
</evidence>
<comment type="caution">
    <text evidence="2">The sequence shown here is derived from an EMBL/GenBank/DDBJ whole genome shotgun (WGS) entry which is preliminary data.</text>
</comment>
<evidence type="ECO:0000256" key="1">
    <source>
        <dbReference type="SAM" id="MobiDB-lite"/>
    </source>
</evidence>
<protein>
    <submittedName>
        <fullName evidence="2">Uncharacterized protein</fullName>
    </submittedName>
</protein>
<proteinExistence type="predicted"/>
<evidence type="ECO:0000313" key="3">
    <source>
        <dbReference type="Proteomes" id="UP000324222"/>
    </source>
</evidence>
<reference evidence="2 3" key="1">
    <citation type="submission" date="2019-05" db="EMBL/GenBank/DDBJ databases">
        <title>Another draft genome of Portunus trituberculatus and its Hox gene families provides insights of decapod evolution.</title>
        <authorList>
            <person name="Jeong J.-H."/>
            <person name="Song I."/>
            <person name="Kim S."/>
            <person name="Choi T."/>
            <person name="Kim D."/>
            <person name="Ryu S."/>
            <person name="Kim W."/>
        </authorList>
    </citation>
    <scope>NUCLEOTIDE SEQUENCE [LARGE SCALE GENOMIC DNA]</scope>
    <source>
        <tissue evidence="2">Muscle</tissue>
    </source>
</reference>
<keyword evidence="3" id="KW-1185">Reference proteome</keyword>
<sequence>MQEKRSITLAQTEEFPPLSFQVAVTAKGIQAAVSFGGVGGGVSCRRRVIWAAACGQESACEGARAVHSPPGFTLLSHADEDPAHPDYPARPPDDAEVLVAHSPPPPPPPRC</sequence>
<feature type="region of interest" description="Disordered" evidence="1">
    <location>
        <begin position="71"/>
        <end position="111"/>
    </location>
</feature>
<dbReference type="AlphaFoldDB" id="A0A5B7J6K4"/>
<dbReference type="EMBL" id="VSRR010084081">
    <property type="protein sequence ID" value="MPC90355.1"/>
    <property type="molecule type" value="Genomic_DNA"/>
</dbReference>
<organism evidence="2 3">
    <name type="scientific">Portunus trituberculatus</name>
    <name type="common">Swimming crab</name>
    <name type="synonym">Neptunus trituberculatus</name>
    <dbReference type="NCBI Taxonomy" id="210409"/>
    <lineage>
        <taxon>Eukaryota</taxon>
        <taxon>Metazoa</taxon>
        <taxon>Ecdysozoa</taxon>
        <taxon>Arthropoda</taxon>
        <taxon>Crustacea</taxon>
        <taxon>Multicrustacea</taxon>
        <taxon>Malacostraca</taxon>
        <taxon>Eumalacostraca</taxon>
        <taxon>Eucarida</taxon>
        <taxon>Decapoda</taxon>
        <taxon>Pleocyemata</taxon>
        <taxon>Brachyura</taxon>
        <taxon>Eubrachyura</taxon>
        <taxon>Portunoidea</taxon>
        <taxon>Portunidae</taxon>
        <taxon>Portuninae</taxon>
        <taxon>Portunus</taxon>
    </lineage>
</organism>
<feature type="compositionally biased region" description="Pro residues" evidence="1">
    <location>
        <begin position="102"/>
        <end position="111"/>
    </location>
</feature>
<dbReference type="Proteomes" id="UP000324222">
    <property type="component" value="Unassembled WGS sequence"/>
</dbReference>
<gene>
    <name evidence="2" type="ORF">E2C01_085336</name>
</gene>
<name>A0A5B7J6K4_PORTR</name>
<accession>A0A5B7J6K4</accession>